<feature type="signal peptide" evidence="1">
    <location>
        <begin position="1"/>
        <end position="21"/>
    </location>
</feature>
<accession>A0A9W9F3L7</accession>
<gene>
    <name evidence="2" type="ORF">N7456_008825</name>
</gene>
<keyword evidence="3" id="KW-1185">Reference proteome</keyword>
<keyword evidence="1" id="KW-0732">Signal</keyword>
<reference evidence="2" key="2">
    <citation type="journal article" date="2023" name="IMA Fungus">
        <title>Comparative genomic study of the Penicillium genus elucidates a diverse pangenome and 15 lateral gene transfer events.</title>
        <authorList>
            <person name="Petersen C."/>
            <person name="Sorensen T."/>
            <person name="Nielsen M.R."/>
            <person name="Sondergaard T.E."/>
            <person name="Sorensen J.L."/>
            <person name="Fitzpatrick D.A."/>
            <person name="Frisvad J.C."/>
            <person name="Nielsen K.L."/>
        </authorList>
    </citation>
    <scope>NUCLEOTIDE SEQUENCE</scope>
    <source>
        <strain evidence="2">IBT 30069</strain>
    </source>
</reference>
<dbReference type="OrthoDB" id="4670611at2759"/>
<name>A0A9W9F3L7_9EURO</name>
<evidence type="ECO:0000313" key="3">
    <source>
        <dbReference type="Proteomes" id="UP001149165"/>
    </source>
</evidence>
<feature type="chain" id="PRO_5040804330" evidence="1">
    <location>
        <begin position="22"/>
        <end position="132"/>
    </location>
</feature>
<reference evidence="2" key="1">
    <citation type="submission" date="2022-11" db="EMBL/GenBank/DDBJ databases">
        <authorList>
            <person name="Petersen C."/>
        </authorList>
    </citation>
    <scope>NUCLEOTIDE SEQUENCE</scope>
    <source>
        <strain evidence="2">IBT 30069</strain>
    </source>
</reference>
<dbReference type="Proteomes" id="UP001149165">
    <property type="component" value="Unassembled WGS sequence"/>
</dbReference>
<evidence type="ECO:0000313" key="2">
    <source>
        <dbReference type="EMBL" id="KAJ5092964.1"/>
    </source>
</evidence>
<sequence>MYKSIVSGAFVMAALTTLSSALPTDNATLAERSDATRWARFCVNDDCTTCGEWVDMSNSGCLNYGSGKSLDVKGNAYAYQLLIASEGTDCPCQTTCVDPDGDRFAEGCNKIPEGMGSFRFLEEQGACPADNC</sequence>
<dbReference type="EMBL" id="JAPQKH010000006">
    <property type="protein sequence ID" value="KAJ5092964.1"/>
    <property type="molecule type" value="Genomic_DNA"/>
</dbReference>
<organism evidence="2 3">
    <name type="scientific">Penicillium angulare</name>
    <dbReference type="NCBI Taxonomy" id="116970"/>
    <lineage>
        <taxon>Eukaryota</taxon>
        <taxon>Fungi</taxon>
        <taxon>Dikarya</taxon>
        <taxon>Ascomycota</taxon>
        <taxon>Pezizomycotina</taxon>
        <taxon>Eurotiomycetes</taxon>
        <taxon>Eurotiomycetidae</taxon>
        <taxon>Eurotiales</taxon>
        <taxon>Aspergillaceae</taxon>
        <taxon>Penicillium</taxon>
    </lineage>
</organism>
<proteinExistence type="predicted"/>
<protein>
    <submittedName>
        <fullName evidence="2">Uncharacterized protein</fullName>
    </submittedName>
</protein>
<evidence type="ECO:0000256" key="1">
    <source>
        <dbReference type="SAM" id="SignalP"/>
    </source>
</evidence>
<comment type="caution">
    <text evidence="2">The sequence shown here is derived from an EMBL/GenBank/DDBJ whole genome shotgun (WGS) entry which is preliminary data.</text>
</comment>
<dbReference type="AlphaFoldDB" id="A0A9W9F3L7"/>